<dbReference type="SUPFAM" id="SSF52047">
    <property type="entry name" value="RNI-like"/>
    <property type="match status" value="1"/>
</dbReference>
<gene>
    <name evidence="2" type="ORF">AAF712_004503</name>
</gene>
<dbReference type="Proteomes" id="UP001437256">
    <property type="component" value="Unassembled WGS sequence"/>
</dbReference>
<reference evidence="2 3" key="1">
    <citation type="submission" date="2024-05" db="EMBL/GenBank/DDBJ databases">
        <title>A draft genome resource for the thread blight pathogen Marasmius tenuissimus strain MS-2.</title>
        <authorList>
            <person name="Yulfo-Soto G.E."/>
            <person name="Baruah I.K."/>
            <person name="Amoako-Attah I."/>
            <person name="Bukari Y."/>
            <person name="Meinhardt L.W."/>
            <person name="Bailey B.A."/>
            <person name="Cohen S.P."/>
        </authorList>
    </citation>
    <scope>NUCLEOTIDE SEQUENCE [LARGE SCALE GENOMIC DNA]</scope>
    <source>
        <strain evidence="2 3">MS-2</strain>
    </source>
</reference>
<evidence type="ECO:0000313" key="3">
    <source>
        <dbReference type="Proteomes" id="UP001437256"/>
    </source>
</evidence>
<feature type="region of interest" description="Disordered" evidence="1">
    <location>
        <begin position="301"/>
        <end position="329"/>
    </location>
</feature>
<comment type="caution">
    <text evidence="2">The sequence shown here is derived from an EMBL/GenBank/DDBJ whole genome shotgun (WGS) entry which is preliminary data.</text>
</comment>
<evidence type="ECO:0000256" key="1">
    <source>
        <dbReference type="SAM" id="MobiDB-lite"/>
    </source>
</evidence>
<protein>
    <submittedName>
        <fullName evidence="2">Uncharacterized protein</fullName>
    </submittedName>
</protein>
<keyword evidence="3" id="KW-1185">Reference proteome</keyword>
<evidence type="ECO:0000313" key="2">
    <source>
        <dbReference type="EMBL" id="KAL0068425.1"/>
    </source>
</evidence>
<proteinExistence type="predicted"/>
<accession>A0ABR3A4E3</accession>
<sequence>MINPEPYLHTIRLRNDYGDELFVIPDNFLGKCAPRLVHFEVQGCNVPWGSPILRNLTTLSVAQVSTVGSSTSLEEVAATLIEAAATLQVVEMSDFLPSHANLVLPRAMKIKLPRLKRLYLSSGDTAVVTLLQHLSFPTSTTIHLVIPQLHNSEASLVDYISSIFSDVSTTPKHPRTIRALLLNCLAGYDLVLSAWNVAISCPGGQVYQGDPTPHFRCHLGSRRRSGSRVSALPPSLFSQVLAGMGPLVNLETLGIGLADFPLDIMAQSFGRCALLRTIAIQGVCAFNVICSLSHSLPVASDSQMPAEPSKAKTESARSGPGTEKRKRTRSGTALVCPALKTLAISDVELDGLVSSLIDCLRFRRKSGFRVRKVDLAECRRVRSEDIDRIEDKGKATVVWDGCGSDASDEDDPYHGMNGPYVDEYNSDSYY</sequence>
<organism evidence="2 3">
    <name type="scientific">Marasmius tenuissimus</name>
    <dbReference type="NCBI Taxonomy" id="585030"/>
    <lineage>
        <taxon>Eukaryota</taxon>
        <taxon>Fungi</taxon>
        <taxon>Dikarya</taxon>
        <taxon>Basidiomycota</taxon>
        <taxon>Agaricomycotina</taxon>
        <taxon>Agaricomycetes</taxon>
        <taxon>Agaricomycetidae</taxon>
        <taxon>Agaricales</taxon>
        <taxon>Marasmiineae</taxon>
        <taxon>Marasmiaceae</taxon>
        <taxon>Marasmius</taxon>
    </lineage>
</organism>
<dbReference type="EMBL" id="JBBXMP010000018">
    <property type="protein sequence ID" value="KAL0068425.1"/>
    <property type="molecule type" value="Genomic_DNA"/>
</dbReference>
<feature type="region of interest" description="Disordered" evidence="1">
    <location>
        <begin position="406"/>
        <end position="430"/>
    </location>
</feature>
<name>A0ABR3A4E3_9AGAR</name>